<keyword evidence="2" id="KW-1185">Reference proteome</keyword>
<reference evidence="1" key="1">
    <citation type="submission" date="2022-10" db="EMBL/GenBank/DDBJ databases">
        <title>The WGS of Solirubrobacter phytolaccae KCTC 29190.</title>
        <authorList>
            <person name="Jiang Z."/>
        </authorList>
    </citation>
    <scope>NUCLEOTIDE SEQUENCE</scope>
    <source>
        <strain evidence="1">KCTC 29190</strain>
    </source>
</reference>
<name>A0A9X3N4G0_9ACTN</name>
<evidence type="ECO:0008006" key="3">
    <source>
        <dbReference type="Google" id="ProtNLM"/>
    </source>
</evidence>
<dbReference type="Proteomes" id="UP001147653">
    <property type="component" value="Unassembled WGS sequence"/>
</dbReference>
<dbReference type="RefSeq" id="WP_270023846.1">
    <property type="nucleotide sequence ID" value="NZ_JAPDDP010000005.1"/>
</dbReference>
<evidence type="ECO:0000313" key="1">
    <source>
        <dbReference type="EMBL" id="MDA0179558.1"/>
    </source>
</evidence>
<dbReference type="SUPFAM" id="SSF53474">
    <property type="entry name" value="alpha/beta-Hydrolases"/>
    <property type="match status" value="1"/>
</dbReference>
<dbReference type="GO" id="GO:0008374">
    <property type="term" value="F:O-acyltransferase activity"/>
    <property type="evidence" value="ECO:0007669"/>
    <property type="project" value="InterPro"/>
</dbReference>
<dbReference type="AlphaFoldDB" id="A0A9X3N4G0"/>
<protein>
    <recommendedName>
        <fullName evidence="3">Lecithin:cholesterol acyltransferase</fullName>
    </recommendedName>
</protein>
<dbReference type="Pfam" id="PF02450">
    <property type="entry name" value="LCAT"/>
    <property type="match status" value="1"/>
</dbReference>
<dbReference type="EMBL" id="JAPDDP010000005">
    <property type="protein sequence ID" value="MDA0179558.1"/>
    <property type="molecule type" value="Genomic_DNA"/>
</dbReference>
<accession>A0A9X3N4G0</accession>
<proteinExistence type="predicted"/>
<organism evidence="1 2">
    <name type="scientific">Solirubrobacter phytolaccae</name>
    <dbReference type="NCBI Taxonomy" id="1404360"/>
    <lineage>
        <taxon>Bacteria</taxon>
        <taxon>Bacillati</taxon>
        <taxon>Actinomycetota</taxon>
        <taxon>Thermoleophilia</taxon>
        <taxon>Solirubrobacterales</taxon>
        <taxon>Solirubrobacteraceae</taxon>
        <taxon>Solirubrobacter</taxon>
    </lineage>
</organism>
<dbReference type="GO" id="GO:0006629">
    <property type="term" value="P:lipid metabolic process"/>
    <property type="evidence" value="ECO:0007669"/>
    <property type="project" value="InterPro"/>
</dbReference>
<dbReference type="InterPro" id="IPR029058">
    <property type="entry name" value="AB_hydrolase_fold"/>
</dbReference>
<sequence length="454" mass="49887">MKRPVADIVVLLPGITGSVLQRGDRDVFALSAGAGWRALTSRGKSLSELILGEDPVDVDDLGDHVRATRLAPDATLVPGLWKIDGYGKVAATLRREFDLVPGENYFEFPYDWRRDNRVHARRLQRESAEWLRRRREQAPGARLVLIAHSMGGLVARYFLEVLGGWRDTRALVTFGTPYRGSVKALNALVNGMPKLPFLELTEVVRSCTSVYQLLPIYPCLDTGDGELHRLQDVTLDHLDAERVRAADAFHREIERAVEANRRDDDYQRDGYLIRPIVGVEQPTLQSAVLRAGGLEMLRTWNGEALDGDGTVPAVSAVPIELSDLKQEFPAATAHASLQNADHVLRFVRTLLTEARQYRFRAGAPVTVSLDVDDVYLAGEPVVLHAQLSDRSRPAVGVIQSADDGTPIASTPIPASDADWREITFGALVPGVYRFVVAGGDDVQPASDLFAVMSG</sequence>
<dbReference type="PANTHER" id="PTHR11440">
    <property type="entry name" value="LECITHIN-CHOLESTEROL ACYLTRANSFERASE-RELATED"/>
    <property type="match status" value="1"/>
</dbReference>
<comment type="caution">
    <text evidence="1">The sequence shown here is derived from an EMBL/GenBank/DDBJ whole genome shotgun (WGS) entry which is preliminary data.</text>
</comment>
<gene>
    <name evidence="1" type="ORF">OJ997_04565</name>
</gene>
<evidence type="ECO:0000313" key="2">
    <source>
        <dbReference type="Proteomes" id="UP001147653"/>
    </source>
</evidence>
<dbReference type="InterPro" id="IPR003386">
    <property type="entry name" value="LACT/PDAT_acylTrfase"/>
</dbReference>
<dbReference type="Gene3D" id="3.40.50.1820">
    <property type="entry name" value="alpha/beta hydrolase"/>
    <property type="match status" value="1"/>
</dbReference>